<name>A0AAN9UJ02_9PEZI</name>
<comment type="caution">
    <text evidence="2">The sequence shown here is derived from an EMBL/GenBank/DDBJ whole genome shotgun (WGS) entry which is preliminary data.</text>
</comment>
<proteinExistence type="predicted"/>
<dbReference type="PANTHER" id="PTHR33112">
    <property type="entry name" value="DOMAIN PROTEIN, PUTATIVE-RELATED"/>
    <property type="match status" value="1"/>
</dbReference>
<evidence type="ECO:0000259" key="1">
    <source>
        <dbReference type="Pfam" id="PF06985"/>
    </source>
</evidence>
<dbReference type="PANTHER" id="PTHR33112:SF10">
    <property type="entry name" value="TOL"/>
    <property type="match status" value="1"/>
</dbReference>
<organism evidence="2 3">
    <name type="scientific">Cytospora paraplurivora</name>
    <dbReference type="NCBI Taxonomy" id="2898453"/>
    <lineage>
        <taxon>Eukaryota</taxon>
        <taxon>Fungi</taxon>
        <taxon>Dikarya</taxon>
        <taxon>Ascomycota</taxon>
        <taxon>Pezizomycotina</taxon>
        <taxon>Sordariomycetes</taxon>
        <taxon>Sordariomycetidae</taxon>
        <taxon>Diaporthales</taxon>
        <taxon>Cytosporaceae</taxon>
        <taxon>Cytospora</taxon>
    </lineage>
</organism>
<dbReference type="AlphaFoldDB" id="A0AAN9UJ02"/>
<evidence type="ECO:0000313" key="2">
    <source>
        <dbReference type="EMBL" id="KAK7748552.1"/>
    </source>
</evidence>
<accession>A0AAN9UJ02</accession>
<protein>
    <submittedName>
        <fullName evidence="2">Guanine nucleotide-binding protein subunit gamma</fullName>
    </submittedName>
</protein>
<feature type="domain" description="Heterokaryon incompatibility" evidence="1">
    <location>
        <begin position="145"/>
        <end position="293"/>
    </location>
</feature>
<sequence>MGLCEQCQSMTTTPLAHGRNSLFRHDHISLQKAVFESRCFICSRVWDSLSEEQKAVARGPAFEGIEYRIFLSRSTVGEGEEQKEILATLSFEHGDDLFDCEDYNEVGGLQSNWLPTRLVDISDYEKGYVRVVDSCALPEDSGELYLALSHCWGRKAFRVMTEDSREEFREGVFFSSLAPNFQDAISVTRQLGFRYIWIDSLCIIQGSREDWSKEAPMMNKVYRNAFLTLGAMASPHGYGGLFRSRDPEMTEPCPFKIRSEEEGDMECLLVNSDFWETEVRQAPLSQRAWVVQERILAPRSLYFCQSQLFWECRQHHACELFPDGVPLEFISDIKEPQAVDVVSVKAFEATLERLIKAGANNEHPDDDEVPWQPRQYESPYQVWNDVLESYVKCALSNPGDKFVAISGVVKDFANIIGDEYLAGLWRKNLINGLLWVAKDRYAPLGSSQAARPKPYRAPTWSWASLDAPGTTGQPCEYDLHGDYAQVLEVNIETRADDPTGELRHACLHLRGHLIRTRHKPVYRGGIQGFGTFISDLDEMIGDEFFCLPLREDTVGGEPHLMGLVLAPAPCPEEDDEEMTYCDKCSGKDLYIRVGIFDSDQGDPLKYLGMRKPSDWKDWGDDSDHVWYSQDTPASEFAIL</sequence>
<evidence type="ECO:0000313" key="3">
    <source>
        <dbReference type="Proteomes" id="UP001320245"/>
    </source>
</evidence>
<dbReference type="EMBL" id="JAJSPL020000002">
    <property type="protein sequence ID" value="KAK7748552.1"/>
    <property type="molecule type" value="Genomic_DNA"/>
</dbReference>
<dbReference type="InterPro" id="IPR010730">
    <property type="entry name" value="HET"/>
</dbReference>
<keyword evidence="3" id="KW-1185">Reference proteome</keyword>
<reference evidence="2 3" key="1">
    <citation type="journal article" date="2023" name="PLoS ONE">
        <title>Cytospora paraplurivora sp. nov. isolated from orchards with fruit tree decline syndrome in Ontario, Canada.</title>
        <authorList>
            <person name="Ilyukhin E."/>
            <person name="Nguyen H.D.T."/>
            <person name="Castle A.J."/>
            <person name="Ellouze W."/>
        </authorList>
    </citation>
    <scope>NUCLEOTIDE SEQUENCE [LARGE SCALE GENOMIC DNA]</scope>
    <source>
        <strain evidence="2 3">FDS-564</strain>
    </source>
</reference>
<dbReference type="Proteomes" id="UP001320245">
    <property type="component" value="Unassembled WGS sequence"/>
</dbReference>
<gene>
    <name evidence="2" type="primary">STE18_1</name>
    <name evidence="2" type="ORF">SLS53_000572</name>
</gene>
<dbReference type="Pfam" id="PF06985">
    <property type="entry name" value="HET"/>
    <property type="match status" value="1"/>
</dbReference>